<feature type="signal peptide" evidence="1">
    <location>
        <begin position="1"/>
        <end position="17"/>
    </location>
</feature>
<proteinExistence type="predicted"/>
<feature type="chain" id="PRO_5001641150" description="Secreted protein" evidence="1">
    <location>
        <begin position="18"/>
        <end position="120"/>
    </location>
</feature>
<keyword evidence="1" id="KW-0732">Signal</keyword>
<accession>A0A067M6Y5</accession>
<sequence>MLLLFSFATFIIPCGQCYGPMIHSSLALLLSILSRRKNTGANALCIPCCEPQFSTILEQVIHAIRNVAGLARETHKPYPSRGEYIMIDNVAKLSRRAKACYPFLVCTTRPKSYKVAPFAG</sequence>
<evidence type="ECO:0000256" key="1">
    <source>
        <dbReference type="SAM" id="SignalP"/>
    </source>
</evidence>
<dbReference type="InParanoid" id="A0A067M6Y5"/>
<evidence type="ECO:0000313" key="2">
    <source>
        <dbReference type="EMBL" id="KDQ11548.1"/>
    </source>
</evidence>
<dbReference type="Proteomes" id="UP000027195">
    <property type="component" value="Unassembled WGS sequence"/>
</dbReference>
<evidence type="ECO:0000313" key="3">
    <source>
        <dbReference type="Proteomes" id="UP000027195"/>
    </source>
</evidence>
<reference evidence="3" key="1">
    <citation type="journal article" date="2014" name="Proc. Natl. Acad. Sci. U.S.A.">
        <title>Extensive sampling of basidiomycete genomes demonstrates inadequacy of the white-rot/brown-rot paradigm for wood decay fungi.</title>
        <authorList>
            <person name="Riley R."/>
            <person name="Salamov A.A."/>
            <person name="Brown D.W."/>
            <person name="Nagy L.G."/>
            <person name="Floudas D."/>
            <person name="Held B.W."/>
            <person name="Levasseur A."/>
            <person name="Lombard V."/>
            <person name="Morin E."/>
            <person name="Otillar R."/>
            <person name="Lindquist E.A."/>
            <person name="Sun H."/>
            <person name="LaButti K.M."/>
            <person name="Schmutz J."/>
            <person name="Jabbour D."/>
            <person name="Luo H."/>
            <person name="Baker S.E."/>
            <person name="Pisabarro A.G."/>
            <person name="Walton J.D."/>
            <person name="Blanchette R.A."/>
            <person name="Henrissat B."/>
            <person name="Martin F."/>
            <person name="Cullen D."/>
            <person name="Hibbett D.S."/>
            <person name="Grigoriev I.V."/>
        </authorList>
    </citation>
    <scope>NUCLEOTIDE SEQUENCE [LARGE SCALE GENOMIC DNA]</scope>
    <source>
        <strain evidence="3">FD-172 SS1</strain>
    </source>
</reference>
<organism evidence="2 3">
    <name type="scientific">Botryobasidium botryosum (strain FD-172 SS1)</name>
    <dbReference type="NCBI Taxonomy" id="930990"/>
    <lineage>
        <taxon>Eukaryota</taxon>
        <taxon>Fungi</taxon>
        <taxon>Dikarya</taxon>
        <taxon>Basidiomycota</taxon>
        <taxon>Agaricomycotina</taxon>
        <taxon>Agaricomycetes</taxon>
        <taxon>Cantharellales</taxon>
        <taxon>Botryobasidiaceae</taxon>
        <taxon>Botryobasidium</taxon>
    </lineage>
</organism>
<name>A0A067M6Y5_BOTB1</name>
<keyword evidence="3" id="KW-1185">Reference proteome</keyword>
<protein>
    <recommendedName>
        <fullName evidence="4">Secreted protein</fullName>
    </recommendedName>
</protein>
<dbReference type="HOGENOM" id="CLU_2049323_0_0_1"/>
<gene>
    <name evidence="2" type="ORF">BOTBODRAFT_452125</name>
</gene>
<dbReference type="EMBL" id="KL198057">
    <property type="protein sequence ID" value="KDQ11548.1"/>
    <property type="molecule type" value="Genomic_DNA"/>
</dbReference>
<evidence type="ECO:0008006" key="4">
    <source>
        <dbReference type="Google" id="ProtNLM"/>
    </source>
</evidence>
<dbReference type="AlphaFoldDB" id="A0A067M6Y5"/>